<dbReference type="Proteomes" id="UP000756860">
    <property type="component" value="Unassembled WGS sequence"/>
</dbReference>
<dbReference type="RefSeq" id="WP_214175809.1">
    <property type="nucleotide sequence ID" value="NZ_JAHCVK010000005.1"/>
</dbReference>
<accession>A0ABS5SGK9</accession>
<feature type="domain" description="Ribosome maturation factor RimM PRC barrel" evidence="7">
    <location>
        <begin position="103"/>
        <end position="170"/>
    </location>
</feature>
<feature type="domain" description="RimM N-terminal" evidence="6">
    <location>
        <begin position="10"/>
        <end position="92"/>
    </location>
</feature>
<dbReference type="Gene3D" id="2.30.30.240">
    <property type="entry name" value="PRC-barrel domain"/>
    <property type="match status" value="1"/>
</dbReference>
<dbReference type="Pfam" id="PF24986">
    <property type="entry name" value="PRC_RimM"/>
    <property type="match status" value="1"/>
</dbReference>
<comment type="subcellular location">
    <subcellularLocation>
        <location evidence="5">Cytoplasm</location>
    </subcellularLocation>
</comment>
<keyword evidence="3 5" id="KW-0698">rRNA processing</keyword>
<dbReference type="SUPFAM" id="SSF50346">
    <property type="entry name" value="PRC-barrel domain"/>
    <property type="match status" value="1"/>
</dbReference>
<evidence type="ECO:0000256" key="2">
    <source>
        <dbReference type="ARBA" id="ARBA00022517"/>
    </source>
</evidence>
<keyword evidence="2 5" id="KW-0690">Ribosome biogenesis</keyword>
<sequence>MPDRTEPILIGKIAATHGIRGQLRVISYSGEPANLTGLRSVLLKGSAGDMERFAVAGASVHGTKLLLSLKGYTEINTVLHFVGRELYADRDQLPPLDDGEYYWCDLIGLRVMTDQGDLLGTLTEIIATGSNDVYVVTAGEREYLIPALADVVLDVDLAAGTMKVSPPEGLFDL</sequence>
<dbReference type="HAMAP" id="MF_00014">
    <property type="entry name" value="Ribosome_mat_RimM"/>
    <property type="match status" value="1"/>
</dbReference>
<comment type="domain">
    <text evidence="5">The PRC barrel domain binds ribosomal protein uS19.</text>
</comment>
<dbReference type="InterPro" id="IPR002676">
    <property type="entry name" value="RimM_N"/>
</dbReference>
<comment type="similarity">
    <text evidence="5">Belongs to the RimM family.</text>
</comment>
<protein>
    <recommendedName>
        <fullName evidence="5">Ribosome maturation factor RimM</fullName>
    </recommendedName>
</protein>
<comment type="caution">
    <text evidence="8">The sequence shown here is derived from an EMBL/GenBank/DDBJ whole genome shotgun (WGS) entry which is preliminary data.</text>
</comment>
<evidence type="ECO:0000259" key="7">
    <source>
        <dbReference type="Pfam" id="PF24986"/>
    </source>
</evidence>
<dbReference type="PANTHER" id="PTHR33692">
    <property type="entry name" value="RIBOSOME MATURATION FACTOR RIMM"/>
    <property type="match status" value="1"/>
</dbReference>
<dbReference type="Pfam" id="PF01782">
    <property type="entry name" value="RimM"/>
    <property type="match status" value="1"/>
</dbReference>
<organism evidence="8 9">
    <name type="scientific">Geomobilimonas luticola</name>
    <dbReference type="NCBI Taxonomy" id="1114878"/>
    <lineage>
        <taxon>Bacteria</taxon>
        <taxon>Pseudomonadati</taxon>
        <taxon>Thermodesulfobacteriota</taxon>
        <taxon>Desulfuromonadia</taxon>
        <taxon>Geobacterales</taxon>
        <taxon>Geobacteraceae</taxon>
        <taxon>Geomobilimonas</taxon>
    </lineage>
</organism>
<keyword evidence="9" id="KW-1185">Reference proteome</keyword>
<dbReference type="InterPro" id="IPR011961">
    <property type="entry name" value="RimM"/>
</dbReference>
<evidence type="ECO:0000259" key="6">
    <source>
        <dbReference type="Pfam" id="PF01782"/>
    </source>
</evidence>
<keyword evidence="1 5" id="KW-0963">Cytoplasm</keyword>
<comment type="function">
    <text evidence="5">An accessory protein needed during the final step in the assembly of 30S ribosomal subunit, possibly for assembly of the head region. Essential for efficient processing of 16S rRNA. May be needed both before and after RbfA during the maturation of 16S rRNA. It has affinity for free ribosomal 30S subunits but not for 70S ribosomes.</text>
</comment>
<dbReference type="EMBL" id="JAHCVK010000005">
    <property type="protein sequence ID" value="MBT0653807.1"/>
    <property type="molecule type" value="Genomic_DNA"/>
</dbReference>
<dbReference type="Gene3D" id="2.40.30.60">
    <property type="entry name" value="RimM"/>
    <property type="match status" value="1"/>
</dbReference>
<dbReference type="NCBIfam" id="TIGR02273">
    <property type="entry name" value="16S_RimM"/>
    <property type="match status" value="1"/>
</dbReference>
<dbReference type="SUPFAM" id="SSF50447">
    <property type="entry name" value="Translation proteins"/>
    <property type="match status" value="1"/>
</dbReference>
<evidence type="ECO:0000313" key="9">
    <source>
        <dbReference type="Proteomes" id="UP000756860"/>
    </source>
</evidence>
<evidence type="ECO:0000313" key="8">
    <source>
        <dbReference type="EMBL" id="MBT0653807.1"/>
    </source>
</evidence>
<evidence type="ECO:0000256" key="5">
    <source>
        <dbReference type="HAMAP-Rule" id="MF_00014"/>
    </source>
</evidence>
<evidence type="ECO:0000256" key="1">
    <source>
        <dbReference type="ARBA" id="ARBA00022490"/>
    </source>
</evidence>
<comment type="subunit">
    <text evidence="5">Binds ribosomal protein uS19.</text>
</comment>
<dbReference type="InterPro" id="IPR009000">
    <property type="entry name" value="Transl_B-barrel_sf"/>
</dbReference>
<dbReference type="PANTHER" id="PTHR33692:SF1">
    <property type="entry name" value="RIBOSOME MATURATION FACTOR RIMM"/>
    <property type="match status" value="1"/>
</dbReference>
<reference evidence="8 9" key="1">
    <citation type="submission" date="2021-05" db="EMBL/GenBank/DDBJ databases">
        <title>The draft genome of Geobacter luticola JCM 17780.</title>
        <authorList>
            <person name="Xu Z."/>
            <person name="Masuda Y."/>
            <person name="Itoh H."/>
            <person name="Senoo K."/>
        </authorList>
    </citation>
    <scope>NUCLEOTIDE SEQUENCE [LARGE SCALE GENOMIC DNA]</scope>
    <source>
        <strain evidence="8 9">JCM 17780</strain>
    </source>
</reference>
<name>A0ABS5SGK9_9BACT</name>
<evidence type="ECO:0000256" key="4">
    <source>
        <dbReference type="ARBA" id="ARBA00023186"/>
    </source>
</evidence>
<gene>
    <name evidence="5 8" type="primary">rimM</name>
    <name evidence="8" type="ORF">KI810_12125</name>
</gene>
<dbReference type="InterPro" id="IPR056792">
    <property type="entry name" value="PRC_RimM"/>
</dbReference>
<dbReference type="InterPro" id="IPR036976">
    <property type="entry name" value="RimM_N_sf"/>
</dbReference>
<evidence type="ECO:0000256" key="3">
    <source>
        <dbReference type="ARBA" id="ARBA00022552"/>
    </source>
</evidence>
<proteinExistence type="inferred from homology"/>
<dbReference type="InterPro" id="IPR011033">
    <property type="entry name" value="PRC_barrel-like_sf"/>
</dbReference>
<keyword evidence="4 5" id="KW-0143">Chaperone</keyword>